<evidence type="ECO:0000313" key="4">
    <source>
        <dbReference type="Proteomes" id="UP000509327"/>
    </source>
</evidence>
<dbReference type="Proteomes" id="UP000247790">
    <property type="component" value="Unassembled WGS sequence"/>
</dbReference>
<dbReference type="EMBL" id="QJSW01000006">
    <property type="protein sequence ID" value="PYE49336.1"/>
    <property type="molecule type" value="Genomic_DNA"/>
</dbReference>
<evidence type="ECO:0000313" key="2">
    <source>
        <dbReference type="EMBL" id="QKS55549.1"/>
    </source>
</evidence>
<accession>A0A2V4W483</accession>
<gene>
    <name evidence="1" type="ORF">DFQ00_106322</name>
    <name evidence="2" type="ORF">HUB98_03935</name>
</gene>
<evidence type="ECO:0000313" key="1">
    <source>
        <dbReference type="EMBL" id="PYE49336.1"/>
    </source>
</evidence>
<evidence type="ECO:0000313" key="3">
    <source>
        <dbReference type="Proteomes" id="UP000247790"/>
    </source>
</evidence>
<dbReference type="Proteomes" id="UP000509327">
    <property type="component" value="Chromosome"/>
</dbReference>
<protein>
    <submittedName>
        <fullName evidence="1">Uncharacterized protein</fullName>
    </submittedName>
</protein>
<name>A0A2V4W483_PAEBA</name>
<dbReference type="RefSeq" id="WP_110896836.1">
    <property type="nucleotide sequence ID" value="NZ_CP054614.1"/>
</dbReference>
<reference evidence="1 3" key="1">
    <citation type="submission" date="2018-06" db="EMBL/GenBank/DDBJ databases">
        <title>Genomic Encyclopedia of Type Strains, Phase III (KMG-III): the genomes of soil and plant-associated and newly described type strains.</title>
        <authorList>
            <person name="Whitman W."/>
        </authorList>
    </citation>
    <scope>NUCLEOTIDE SEQUENCE [LARGE SCALE GENOMIC DNA]</scope>
    <source>
        <strain evidence="1 3">CECT 7022</strain>
    </source>
</reference>
<reference evidence="2 4" key="2">
    <citation type="submission" date="2020-06" db="EMBL/GenBank/DDBJ databases">
        <title>Complete genome of Paenibacillus barcinonensis KACC11450.</title>
        <authorList>
            <person name="Kim M."/>
            <person name="Park Y.-J."/>
            <person name="Shin J.-H."/>
        </authorList>
    </citation>
    <scope>NUCLEOTIDE SEQUENCE [LARGE SCALE GENOMIC DNA]</scope>
    <source>
        <strain evidence="2 4">KACC11450</strain>
    </source>
</reference>
<keyword evidence="4" id="KW-1185">Reference proteome</keyword>
<dbReference type="EMBL" id="CP054614">
    <property type="protein sequence ID" value="QKS55549.1"/>
    <property type="molecule type" value="Genomic_DNA"/>
</dbReference>
<proteinExistence type="predicted"/>
<dbReference type="AlphaFoldDB" id="A0A2V4W483"/>
<organism evidence="1 3">
    <name type="scientific">Paenibacillus barcinonensis</name>
    <dbReference type="NCBI Taxonomy" id="198119"/>
    <lineage>
        <taxon>Bacteria</taxon>
        <taxon>Bacillati</taxon>
        <taxon>Bacillota</taxon>
        <taxon>Bacilli</taxon>
        <taxon>Bacillales</taxon>
        <taxon>Paenibacillaceae</taxon>
        <taxon>Paenibacillus</taxon>
    </lineage>
</organism>
<sequence length="243" mass="27347">MLFGKKKEKGLVNPAKGVMVALWNPAGSDPTLLLQRLLNLVNKQDETAVVVELPCLGLPRVAYRLGISELKHGQTVDQLLIDYDRGMLAGVHDYLQHFEGFDGLLVQPKSKVDSPTLIKLQQDKTLSELPASLKVHLSGYHYIFVVLQGQLIHPMSFFTLREANHVVLNMNEPVELIRAYAAFKALRQDYAVQSIQLFSESKNSDFNEETILHRPEQLLLAWREADHGNRSNQSGRVRAVPTT</sequence>
<dbReference type="OrthoDB" id="2563050at2"/>